<evidence type="ECO:0000313" key="11">
    <source>
        <dbReference type="Proteomes" id="UP000789508"/>
    </source>
</evidence>
<dbReference type="InterPro" id="IPR029063">
    <property type="entry name" value="SAM-dependent_MTases_sf"/>
</dbReference>
<dbReference type="GO" id="GO:0032259">
    <property type="term" value="P:methylation"/>
    <property type="evidence" value="ECO:0007669"/>
    <property type="project" value="UniProtKB-KW"/>
</dbReference>
<evidence type="ECO:0000256" key="2">
    <source>
        <dbReference type="ARBA" id="ARBA00010703"/>
    </source>
</evidence>
<dbReference type="AlphaFoldDB" id="A0A9N8W680"/>
<dbReference type="EMBL" id="CAJVPS010000342">
    <property type="protein sequence ID" value="CAG8478697.1"/>
    <property type="molecule type" value="Genomic_DNA"/>
</dbReference>
<keyword evidence="6 8" id="KW-0808">Transferase</keyword>
<evidence type="ECO:0000256" key="7">
    <source>
        <dbReference type="ARBA" id="ARBA00022691"/>
    </source>
</evidence>
<comment type="function">
    <text evidence="8">Methylates the carboxyl group of the C-terminal leucine residue of protein phosphatase 2A catalytic subunits to form alpha-leucine ester residues.</text>
</comment>
<dbReference type="Pfam" id="PF04072">
    <property type="entry name" value="LCM"/>
    <property type="match status" value="1"/>
</dbReference>
<evidence type="ECO:0000256" key="8">
    <source>
        <dbReference type="PIRNR" id="PIRNR016305"/>
    </source>
</evidence>
<feature type="binding site" evidence="9">
    <location>
        <position position="95"/>
    </location>
    <ligand>
        <name>S-adenosyl-L-methionine</name>
        <dbReference type="ChEBI" id="CHEBI:59789"/>
    </ligand>
</feature>
<evidence type="ECO:0000256" key="1">
    <source>
        <dbReference type="ARBA" id="ARBA00000724"/>
    </source>
</evidence>
<dbReference type="GO" id="GO:0009966">
    <property type="term" value="P:regulation of signal transduction"/>
    <property type="evidence" value="ECO:0007669"/>
    <property type="project" value="UniProtKB-ARBA"/>
</dbReference>
<dbReference type="PANTHER" id="PTHR13600:SF21">
    <property type="entry name" value="LEUCINE CARBOXYL METHYLTRANSFERASE 1"/>
    <property type="match status" value="1"/>
</dbReference>
<name>A0A9N8W680_9GLOM</name>
<comment type="caution">
    <text evidence="10">The sequence shown here is derived from an EMBL/GenBank/DDBJ whole genome shotgun (WGS) entry which is preliminary data.</text>
</comment>
<dbReference type="PIRSF" id="PIRSF016305">
    <property type="entry name" value="LCM_mtfrase"/>
    <property type="match status" value="1"/>
</dbReference>
<dbReference type="SUPFAM" id="SSF53335">
    <property type="entry name" value="S-adenosyl-L-methionine-dependent methyltransferases"/>
    <property type="match status" value="1"/>
</dbReference>
<organism evidence="10 11">
    <name type="scientific">Ambispora leptoticha</name>
    <dbReference type="NCBI Taxonomy" id="144679"/>
    <lineage>
        <taxon>Eukaryota</taxon>
        <taxon>Fungi</taxon>
        <taxon>Fungi incertae sedis</taxon>
        <taxon>Mucoromycota</taxon>
        <taxon>Glomeromycotina</taxon>
        <taxon>Glomeromycetes</taxon>
        <taxon>Archaeosporales</taxon>
        <taxon>Ambisporaceae</taxon>
        <taxon>Ambispora</taxon>
    </lineage>
</organism>
<feature type="binding site" evidence="9">
    <location>
        <position position="195"/>
    </location>
    <ligand>
        <name>S-adenosyl-L-methionine</name>
        <dbReference type="ChEBI" id="CHEBI:59789"/>
    </ligand>
</feature>
<evidence type="ECO:0000313" key="10">
    <source>
        <dbReference type="EMBL" id="CAG8478697.1"/>
    </source>
</evidence>
<feature type="binding site" evidence="9">
    <location>
        <position position="56"/>
    </location>
    <ligand>
        <name>S-adenosyl-L-methionine</name>
        <dbReference type="ChEBI" id="CHEBI:59789"/>
    </ligand>
</feature>
<evidence type="ECO:0000256" key="3">
    <source>
        <dbReference type="ARBA" id="ARBA00012834"/>
    </source>
</evidence>
<keyword evidence="11" id="KW-1185">Reference proteome</keyword>
<proteinExistence type="inferred from homology"/>
<evidence type="ECO:0000256" key="5">
    <source>
        <dbReference type="ARBA" id="ARBA00022603"/>
    </source>
</evidence>
<dbReference type="InterPro" id="IPR016651">
    <property type="entry name" value="LCMT1"/>
</dbReference>
<comment type="catalytic activity">
    <reaction evidence="1 8">
        <text>[phosphatase 2A protein]-C-terminal L-leucine + S-adenosyl-L-methionine = [phosphatase 2A protein]-C-terminal L-leucine methyl ester + S-adenosyl-L-homocysteine</text>
        <dbReference type="Rhea" id="RHEA:48544"/>
        <dbReference type="Rhea" id="RHEA-COMP:12134"/>
        <dbReference type="Rhea" id="RHEA-COMP:12135"/>
        <dbReference type="ChEBI" id="CHEBI:57856"/>
        <dbReference type="ChEBI" id="CHEBI:59789"/>
        <dbReference type="ChEBI" id="CHEBI:90516"/>
        <dbReference type="ChEBI" id="CHEBI:90517"/>
        <dbReference type="EC" id="2.1.1.233"/>
    </reaction>
</comment>
<gene>
    <name evidence="10" type="ORF">ALEPTO_LOCUS2375</name>
</gene>
<evidence type="ECO:0000256" key="9">
    <source>
        <dbReference type="PIRSR" id="PIRSR016305-1"/>
    </source>
</evidence>
<dbReference type="Gene3D" id="3.40.50.150">
    <property type="entry name" value="Vaccinia Virus protein VP39"/>
    <property type="match status" value="1"/>
</dbReference>
<evidence type="ECO:0000256" key="6">
    <source>
        <dbReference type="ARBA" id="ARBA00022679"/>
    </source>
</evidence>
<dbReference type="PANTHER" id="PTHR13600">
    <property type="entry name" value="LEUCINE CARBOXYL METHYLTRANSFERASE"/>
    <property type="match status" value="1"/>
</dbReference>
<dbReference type="InterPro" id="IPR007213">
    <property type="entry name" value="Ppm1/Ppm2/Tcmp"/>
</dbReference>
<reference evidence="10" key="1">
    <citation type="submission" date="2021-06" db="EMBL/GenBank/DDBJ databases">
        <authorList>
            <person name="Kallberg Y."/>
            <person name="Tangrot J."/>
            <person name="Rosling A."/>
        </authorList>
    </citation>
    <scope>NUCLEOTIDE SEQUENCE</scope>
    <source>
        <strain evidence="10">FL130A</strain>
    </source>
</reference>
<dbReference type="FunFam" id="3.40.50.150:FF:000092">
    <property type="entry name" value="Leucine carboxyl methyltransferase 1"/>
    <property type="match status" value="1"/>
</dbReference>
<sequence>MDSLILDNAIRGTNEDAVTSKLSAVNAGYIQDSYVKYFVKKPSRRPPIINRGTYVRYAGLDALIKKFLEAGIGNDNNDEGKKKVPKIKKQIVSLGAGSDTRYFNFKSKKLLDSLYKYFEIDYPEVTAKKVVVIRKNKQLSEFFEGNVELGLGGAELYASDYCLLSGDLKEFVESIIPRMEKQGFNKSLPTLFLSECVLIYMEPQDSDKIIQWIGDNMQAALFALYEQILPNDAFGAIMLQNLRLRNIELRGIHAYPDLESQKNRFLSRQWTFAEAVDINQIHDHHIDPQEMTRISRLEILDELEEWRLLAAHYCIAWAYSVKDESMKELLEQVRSIDYQTK</sequence>
<accession>A0A9N8W680</accession>
<keyword evidence="5 8" id="KW-0489">Methyltransferase</keyword>
<comment type="similarity">
    <text evidence="2 8">Belongs to the methyltransferase superfamily. LCMT family.</text>
</comment>
<keyword evidence="7 8" id="KW-0949">S-adenosyl-L-methionine</keyword>
<feature type="binding site" evidence="9">
    <location>
        <begin position="167"/>
        <end position="168"/>
    </location>
    <ligand>
        <name>S-adenosyl-L-methionine</name>
        <dbReference type="ChEBI" id="CHEBI:59789"/>
    </ligand>
</feature>
<evidence type="ECO:0000256" key="4">
    <source>
        <dbReference type="ARBA" id="ARBA00017497"/>
    </source>
</evidence>
<dbReference type="GO" id="GO:0018423">
    <property type="term" value="F:protein C-terminal leucine carboxyl O-methyltransferase activity"/>
    <property type="evidence" value="ECO:0007669"/>
    <property type="project" value="UniProtKB-EC"/>
</dbReference>
<dbReference type="OrthoDB" id="203237at2759"/>
<dbReference type="EC" id="2.1.1.233" evidence="3 8"/>
<protein>
    <recommendedName>
        <fullName evidence="4 8">Leucine carboxyl methyltransferase 1</fullName>
        <ecNumber evidence="3 8">2.1.1.233</ecNumber>
    </recommendedName>
</protein>
<dbReference type="Proteomes" id="UP000789508">
    <property type="component" value="Unassembled WGS sequence"/>
</dbReference>